<dbReference type="VEuPathDB" id="FungiDB:MGL_3400"/>
<evidence type="ECO:0000256" key="2">
    <source>
        <dbReference type="ARBA" id="ARBA00022803"/>
    </source>
</evidence>
<dbReference type="AlphaFoldDB" id="A8Q932"/>
<reference evidence="4 5" key="1">
    <citation type="journal article" date="2007" name="Proc. Natl. Acad. Sci. U.S.A.">
        <title>Dandruff-associated Malassezia genomes reveal convergent and divergent virulence traits shared with plant and human fungal pathogens.</title>
        <authorList>
            <person name="Xu J."/>
            <person name="Saunders C.W."/>
            <person name="Hu P."/>
            <person name="Grant R.A."/>
            <person name="Boekhout T."/>
            <person name="Kuramae E.E."/>
            <person name="Kronstad J.W."/>
            <person name="Deangelis Y.M."/>
            <person name="Reeder N.L."/>
            <person name="Johnstone K.R."/>
            <person name="Leland M."/>
            <person name="Fieno A.M."/>
            <person name="Begley W.M."/>
            <person name="Sun Y."/>
            <person name="Lacey M.P."/>
            <person name="Chaudhary T."/>
            <person name="Keough T."/>
            <person name="Chu L."/>
            <person name="Sears R."/>
            <person name="Yuan B."/>
            <person name="Dawson T.L.Jr."/>
        </authorList>
    </citation>
    <scope>NUCLEOTIDE SEQUENCE [LARGE SCALE GENOMIC DNA]</scope>
    <source>
        <strain evidence="5">ATCC MYA-4612 / CBS 7966</strain>
    </source>
</reference>
<protein>
    <submittedName>
        <fullName evidence="4">Uncharacterized protein</fullName>
    </submittedName>
</protein>
<accession>A8Q932</accession>
<organism evidence="4 5">
    <name type="scientific">Malassezia globosa (strain ATCC MYA-4612 / CBS 7966)</name>
    <name type="common">Dandruff-associated fungus</name>
    <dbReference type="NCBI Taxonomy" id="425265"/>
    <lineage>
        <taxon>Eukaryota</taxon>
        <taxon>Fungi</taxon>
        <taxon>Dikarya</taxon>
        <taxon>Basidiomycota</taxon>
        <taxon>Ustilaginomycotina</taxon>
        <taxon>Malasseziomycetes</taxon>
        <taxon>Malasseziales</taxon>
        <taxon>Malasseziaceae</taxon>
        <taxon>Malassezia</taxon>
    </lineage>
</organism>
<dbReference type="InterPro" id="IPR039226">
    <property type="entry name" value="Ski3/TTC37"/>
</dbReference>
<dbReference type="SMART" id="SM00028">
    <property type="entry name" value="TPR"/>
    <property type="match status" value="4"/>
</dbReference>
<gene>
    <name evidence="4" type="ORF">MGL_3400</name>
</gene>
<dbReference type="PANTHER" id="PTHR15704">
    <property type="entry name" value="SUPERKILLER 3 PROTEIN-RELATED"/>
    <property type="match status" value="1"/>
</dbReference>
<proteinExistence type="predicted"/>
<comment type="caution">
    <text evidence="4">The sequence shown here is derived from an EMBL/GenBank/DDBJ whole genome shotgun (WGS) entry which is preliminary data.</text>
</comment>
<dbReference type="SUPFAM" id="SSF48452">
    <property type="entry name" value="TPR-like"/>
    <property type="match status" value="2"/>
</dbReference>
<dbReference type="InterPro" id="IPR011990">
    <property type="entry name" value="TPR-like_helical_dom_sf"/>
</dbReference>
<feature type="repeat" description="TPR" evidence="3">
    <location>
        <begin position="515"/>
        <end position="548"/>
    </location>
</feature>
<dbReference type="InParanoid" id="A8Q932"/>
<dbReference type="KEGG" id="mgl:MGL_3400"/>
<evidence type="ECO:0000313" key="5">
    <source>
        <dbReference type="Proteomes" id="UP000008837"/>
    </source>
</evidence>
<dbReference type="EMBL" id="AAYY01000013">
    <property type="protein sequence ID" value="EDP42151.1"/>
    <property type="molecule type" value="Genomic_DNA"/>
</dbReference>
<sequence>MLMHGQSLANALELLQLCVKKDNDVFHSTLQRQKQSMEALKMGAKVFEDHLYVQTKLRSRLPELYDYILAHPYTDDKTRRDIQGQQLRLYTSMATRMPKQGPHADQDLRAQLREKAQELAHGLVILRIPDDLAWHMHLGCVDEPLARLPFDELHTYIRLFPSSGRAASFRAFLMLVHDPMYMADLEGSADAQETQDLLQLALDGFELCPESLLCARITALFYLLDKDYSSALDVLLVAKDLLQRTSVSFQLPLTHVSMELAAHLATVYAHLHAPKHHKASLELAEQVLSYDVHQIDALLARAYVRAAAHAWADAREDFHHVMTQAPGPINVQGRFLGALHLSVDYQLEAEAEHAHVLIELGDIDAAQQALDTLLQKHDDAGNVFGDEFRARLWHELGRCLWARGGSFRTDSDHAYHCFVTSIQRCATYAPVFTSLGLYYLDALSPPDTVRAFKCLQRAFELDARQFVAAERMLNQYADERSWELVDAIARRVIEAEGGIDVLTGATPAVHVTTNPWAWKAMGMVHAMNARMEPAISALQVAIRAAPDDADAWARLGEAYVASGRPVPGLKAYARARSLLGDVDLKDAWHIEYNIAEAQRHLGRLELSIELLERILRAVPTQQGVRVVLAQTRLVQARHLLSSGYTYRAVEMLQLAIVNAAQGIERGCEAADGLEGRGRRVLFAVAD</sequence>
<evidence type="ECO:0000313" key="4">
    <source>
        <dbReference type="EMBL" id="EDP42151.1"/>
    </source>
</evidence>
<dbReference type="STRING" id="425265.A8Q932"/>
<dbReference type="Proteomes" id="UP000008837">
    <property type="component" value="Unassembled WGS sequence"/>
</dbReference>
<keyword evidence="1" id="KW-0677">Repeat</keyword>
<keyword evidence="2 3" id="KW-0802">TPR repeat</keyword>
<dbReference type="GO" id="GO:0055087">
    <property type="term" value="C:Ski complex"/>
    <property type="evidence" value="ECO:0007669"/>
    <property type="project" value="InterPro"/>
</dbReference>
<dbReference type="GO" id="GO:0006401">
    <property type="term" value="P:RNA catabolic process"/>
    <property type="evidence" value="ECO:0007669"/>
    <property type="project" value="InterPro"/>
</dbReference>
<name>A8Q932_MALGO</name>
<evidence type="ECO:0000256" key="3">
    <source>
        <dbReference type="PROSITE-ProRule" id="PRU00339"/>
    </source>
</evidence>
<dbReference type="RefSeq" id="XP_001729365.1">
    <property type="nucleotide sequence ID" value="XM_001729313.1"/>
</dbReference>
<evidence type="ECO:0000256" key="1">
    <source>
        <dbReference type="ARBA" id="ARBA00022737"/>
    </source>
</evidence>
<dbReference type="InterPro" id="IPR019734">
    <property type="entry name" value="TPR_rpt"/>
</dbReference>
<dbReference type="GeneID" id="5853672"/>
<dbReference type="PANTHER" id="PTHR15704:SF7">
    <property type="entry name" value="SUPERKILLER COMPLEX PROTEIN 3"/>
    <property type="match status" value="1"/>
</dbReference>
<dbReference type="OrthoDB" id="421075at2759"/>
<keyword evidence="5" id="KW-1185">Reference proteome</keyword>
<dbReference type="Gene3D" id="1.25.40.10">
    <property type="entry name" value="Tetratricopeptide repeat domain"/>
    <property type="match status" value="1"/>
</dbReference>
<dbReference type="PROSITE" id="PS50005">
    <property type="entry name" value="TPR"/>
    <property type="match status" value="1"/>
</dbReference>